<evidence type="ECO:0000313" key="20">
    <source>
        <dbReference type="Ensembl" id="ENSLOCP00000020879.1"/>
    </source>
</evidence>
<dbReference type="SMART" id="SM00255">
    <property type="entry name" value="TIR"/>
    <property type="match status" value="1"/>
</dbReference>
<dbReference type="GO" id="GO:0002224">
    <property type="term" value="P:toll-like receptor signaling pathway"/>
    <property type="evidence" value="ECO:0000318"/>
    <property type="project" value="GO_Central"/>
</dbReference>
<feature type="transmembrane region" description="Helical" evidence="17">
    <location>
        <begin position="594"/>
        <end position="619"/>
    </location>
</feature>
<dbReference type="InterPro" id="IPR000483">
    <property type="entry name" value="Cys-rich_flank_reg_C"/>
</dbReference>
<evidence type="ECO:0000256" key="11">
    <source>
        <dbReference type="ARBA" id="ARBA00023136"/>
    </source>
</evidence>
<dbReference type="FunFam" id="3.80.10.10:FF:000046">
    <property type="entry name" value="Toll-like receptor 2"/>
    <property type="match status" value="1"/>
</dbReference>
<dbReference type="SMART" id="SM00082">
    <property type="entry name" value="LRRCT"/>
    <property type="match status" value="1"/>
</dbReference>
<feature type="signal peptide" evidence="18">
    <location>
        <begin position="1"/>
        <end position="29"/>
    </location>
</feature>
<dbReference type="Pfam" id="PF13855">
    <property type="entry name" value="LRR_8"/>
    <property type="match status" value="2"/>
</dbReference>
<reference evidence="21" key="1">
    <citation type="submission" date="2011-12" db="EMBL/GenBank/DDBJ databases">
        <title>The Draft Genome of Lepisosteus oculatus.</title>
        <authorList>
            <consortium name="The Broad Institute Genome Assembly &amp; Analysis Group"/>
            <consortium name="Computational R&amp;D Group"/>
            <consortium name="and Sequencing Platform"/>
            <person name="Di Palma F."/>
            <person name="Alfoldi J."/>
            <person name="Johnson J."/>
            <person name="Berlin A."/>
            <person name="Gnerre S."/>
            <person name="Jaffe D."/>
            <person name="MacCallum I."/>
            <person name="Young S."/>
            <person name="Walker B.J."/>
            <person name="Lander E.S."/>
            <person name="Lindblad-Toh K."/>
        </authorList>
    </citation>
    <scope>NUCLEOTIDE SEQUENCE [LARGE SCALE GENOMIC DNA]</scope>
</reference>
<evidence type="ECO:0000256" key="6">
    <source>
        <dbReference type="ARBA" id="ARBA00022729"/>
    </source>
</evidence>
<dbReference type="GO" id="GO:0004888">
    <property type="term" value="F:transmembrane signaling receptor activity"/>
    <property type="evidence" value="ECO:0007669"/>
    <property type="project" value="InterPro"/>
</dbReference>
<keyword evidence="7" id="KW-0677">Repeat</keyword>
<accession>W5NJS0</accession>
<evidence type="ECO:0000256" key="14">
    <source>
        <dbReference type="ARBA" id="ARBA00023198"/>
    </source>
</evidence>
<evidence type="ECO:0000256" key="8">
    <source>
        <dbReference type="ARBA" id="ARBA00022859"/>
    </source>
</evidence>
<evidence type="ECO:0000256" key="15">
    <source>
        <dbReference type="PIRNR" id="PIRNR037595"/>
    </source>
</evidence>
<dbReference type="Pfam" id="PF13516">
    <property type="entry name" value="LRR_6"/>
    <property type="match status" value="1"/>
</dbReference>
<dbReference type="InterPro" id="IPR035897">
    <property type="entry name" value="Toll_tir_struct_dom_sf"/>
</dbReference>
<sequence>NSCFIFRMGGFLLLVSVSSLLALVNQVLTVENIQSCRISRYNKVDLSNHNLTKIPSSLPNETEYLDLSYNRISMLSSEDLVLLPNLCILKLNHNSLKHISPKAFQKNSKLQILNISHNSLKIIPDLIVPHLRILDISNNLYKSYALRTSFSNFLQLFSLTLGSSYARSINITDFAPLHTIPLKQLTLGDGLGLQSYESSSFSHLKSLQQITLNMTFCEKTAMFQNILQDLDKIQVQSLRLIKFLPPFCNVSSEQFEGLKKMTHLSNLTFVDTWFNSSVLTNLLLYIFQSPVEVLGFYNVTYNEDTRYNGTDKLRALIFDYVLHYQYSYPNIHINVSYFSQMTYLKFSGTGMNISPCNLISSLPSLEVLDLSNNLLTDNGFWWSGCSYTNVFPALRKLYLRKNKFSDLAFISEKTHQMKALEELDLSFNSLKLDGQCSWPFHLTTLILSNNDLGDTVFNYLSPHFRSLSLSKTGITTLQPEVLSKFPNLTHLFLSSNTISVLQPHLGAPKLEVLHVDQNDINLVSEQLARRLQRLKQFKAGNNPFICSCDSYWFMTFFNKSLLSGWPSDYYCNSPAEMIGKLLEQYQPSKITCEVWLQVVIAVLVVLIVTGVLSFTFYVCDGAWYLKMLWVWMKVKRRGYREEKRLVKSSFKYHAFISYSQNDYSWVDSQLVPNLENAGFRLCIHERDFVPGDWIIDNIINCVEGSYKTLFVLSQNFVQSEWCNYELFFAQHRALSIQQDSLVFILLEPIPADSLPRKFLKLRALLRKQTYLEWPKEVRKQTFFWASLKGML</sequence>
<dbReference type="PANTHER" id="PTHR24365:SF539">
    <property type="entry name" value="TOLL-LIKE RECEPTOR 1"/>
    <property type="match status" value="1"/>
</dbReference>
<dbReference type="InterPro" id="IPR017241">
    <property type="entry name" value="Toll-like_receptor"/>
</dbReference>
<dbReference type="GO" id="GO:0045087">
    <property type="term" value="P:innate immune response"/>
    <property type="evidence" value="ECO:0007669"/>
    <property type="project" value="UniProtKB-UniRule"/>
</dbReference>
<dbReference type="OMA" id="YYFDAIW"/>
<keyword evidence="6 18" id="KW-0732">Signal</keyword>
<dbReference type="AlphaFoldDB" id="W5NJS0"/>
<keyword evidence="9 17" id="KW-1133">Transmembrane helix</keyword>
<feature type="chain" id="PRO_5004867724" description="TIR domain-containing protein" evidence="18">
    <location>
        <begin position="30"/>
        <end position="791"/>
    </location>
</feature>
<comment type="subcellular location">
    <subcellularLocation>
        <location evidence="1">Membrane</location>
        <topology evidence="1">Single-pass type I membrane protein</topology>
    </subcellularLocation>
</comment>
<dbReference type="eggNOG" id="KOG4641">
    <property type="taxonomic scope" value="Eukaryota"/>
</dbReference>
<evidence type="ECO:0000313" key="21">
    <source>
        <dbReference type="Proteomes" id="UP000018468"/>
    </source>
</evidence>
<keyword evidence="16" id="KW-1015">Disulfide bond</keyword>
<dbReference type="GeneTree" id="ENSGT00940000162201"/>
<dbReference type="PANTHER" id="PTHR24365">
    <property type="entry name" value="TOLL-LIKE RECEPTOR"/>
    <property type="match status" value="1"/>
</dbReference>
<name>W5NJS0_LEPOC</name>
<dbReference type="EMBL" id="AHAT01023560">
    <property type="status" value="NOT_ANNOTATED_CDS"/>
    <property type="molecule type" value="Genomic_DNA"/>
</dbReference>
<keyword evidence="4" id="KW-0433">Leucine-rich repeat</keyword>
<dbReference type="Ensembl" id="ENSLOCT00000020915.1">
    <property type="protein sequence ID" value="ENSLOCP00000020879.1"/>
    <property type="gene ID" value="ENSLOCG00000016891.1"/>
</dbReference>
<dbReference type="Bgee" id="ENSLOCG00000016891">
    <property type="expression patterns" value="Expressed in embryo and 6 other cell types or tissues"/>
</dbReference>
<dbReference type="GO" id="GO:0005886">
    <property type="term" value="C:plasma membrane"/>
    <property type="evidence" value="ECO:0000318"/>
    <property type="project" value="GO_Central"/>
</dbReference>
<dbReference type="InterPro" id="IPR032675">
    <property type="entry name" value="LRR_dom_sf"/>
</dbReference>
<dbReference type="SUPFAM" id="SSF52047">
    <property type="entry name" value="RNI-like"/>
    <property type="match status" value="1"/>
</dbReference>
<evidence type="ECO:0000256" key="2">
    <source>
        <dbReference type="ARBA" id="ARBA00009634"/>
    </source>
</evidence>
<dbReference type="GO" id="GO:0038023">
    <property type="term" value="F:signaling receptor activity"/>
    <property type="evidence" value="ECO:0000318"/>
    <property type="project" value="GO_Central"/>
</dbReference>
<organism evidence="20 21">
    <name type="scientific">Lepisosteus oculatus</name>
    <name type="common">Spotted gar</name>
    <dbReference type="NCBI Taxonomy" id="7918"/>
    <lineage>
        <taxon>Eukaryota</taxon>
        <taxon>Metazoa</taxon>
        <taxon>Chordata</taxon>
        <taxon>Craniata</taxon>
        <taxon>Vertebrata</taxon>
        <taxon>Euteleostomi</taxon>
        <taxon>Actinopterygii</taxon>
        <taxon>Neopterygii</taxon>
        <taxon>Holostei</taxon>
        <taxon>Semionotiformes</taxon>
        <taxon>Lepisosteidae</taxon>
        <taxon>Lepisosteus</taxon>
    </lineage>
</organism>
<dbReference type="SMART" id="SM00369">
    <property type="entry name" value="LRR_TYP"/>
    <property type="match status" value="7"/>
</dbReference>
<dbReference type="PIRSF" id="PIRSF037595">
    <property type="entry name" value="Toll-like_receptor"/>
    <property type="match status" value="1"/>
</dbReference>
<dbReference type="InterPro" id="IPR001611">
    <property type="entry name" value="Leu-rich_rpt"/>
</dbReference>
<evidence type="ECO:0000256" key="7">
    <source>
        <dbReference type="ARBA" id="ARBA00022737"/>
    </source>
</evidence>
<dbReference type="Gene3D" id="3.80.10.10">
    <property type="entry name" value="Ribonuclease Inhibitor"/>
    <property type="match status" value="1"/>
</dbReference>
<keyword evidence="14 15" id="KW-0395">Inflammatory response</keyword>
<reference evidence="20" key="2">
    <citation type="submission" date="2025-08" db="UniProtKB">
        <authorList>
            <consortium name="Ensembl"/>
        </authorList>
    </citation>
    <scope>IDENTIFICATION</scope>
</reference>
<evidence type="ECO:0000256" key="1">
    <source>
        <dbReference type="ARBA" id="ARBA00004479"/>
    </source>
</evidence>
<keyword evidence="12 15" id="KW-0675">Receptor</keyword>
<evidence type="ECO:0000256" key="18">
    <source>
        <dbReference type="SAM" id="SignalP"/>
    </source>
</evidence>
<proteinExistence type="inferred from homology"/>
<dbReference type="HOGENOM" id="CLU_006000_3_0_1"/>
<evidence type="ECO:0000256" key="16">
    <source>
        <dbReference type="PIRSR" id="PIRSR037595-2"/>
    </source>
</evidence>
<evidence type="ECO:0000256" key="13">
    <source>
        <dbReference type="ARBA" id="ARBA00023180"/>
    </source>
</evidence>
<evidence type="ECO:0000256" key="3">
    <source>
        <dbReference type="ARBA" id="ARBA00022588"/>
    </source>
</evidence>
<evidence type="ECO:0000259" key="19">
    <source>
        <dbReference type="PROSITE" id="PS50104"/>
    </source>
</evidence>
<keyword evidence="21" id="KW-1185">Reference proteome</keyword>
<keyword evidence="3 15" id="KW-0399">Innate immunity</keyword>
<evidence type="ECO:0000256" key="4">
    <source>
        <dbReference type="ARBA" id="ARBA00022614"/>
    </source>
</evidence>
<dbReference type="SUPFAM" id="SSF52200">
    <property type="entry name" value="Toll/Interleukin receptor TIR domain"/>
    <property type="match status" value="1"/>
</dbReference>
<protein>
    <recommendedName>
        <fullName evidence="19">TIR domain-containing protein</fullName>
    </recommendedName>
</protein>
<dbReference type="GO" id="GO:0006954">
    <property type="term" value="P:inflammatory response"/>
    <property type="evidence" value="ECO:0000318"/>
    <property type="project" value="GO_Central"/>
</dbReference>
<dbReference type="STRING" id="7918.ENSLOCP00000020879"/>
<dbReference type="FunFam" id="3.40.50.10140:FF:000001">
    <property type="entry name" value="Toll-like receptor 2"/>
    <property type="match status" value="1"/>
</dbReference>
<comment type="similarity">
    <text evidence="2 15">Belongs to the Toll-like receptor family.</text>
</comment>
<dbReference type="InterPro" id="IPR003591">
    <property type="entry name" value="Leu-rich_rpt_typical-subtyp"/>
</dbReference>
<dbReference type="InterPro" id="IPR000157">
    <property type="entry name" value="TIR_dom"/>
</dbReference>
<keyword evidence="8 15" id="KW-0391">Immunity</keyword>
<dbReference type="InParanoid" id="W5NJS0"/>
<evidence type="ECO:0000256" key="9">
    <source>
        <dbReference type="ARBA" id="ARBA00022989"/>
    </source>
</evidence>
<dbReference type="PROSITE" id="PS51450">
    <property type="entry name" value="LRR"/>
    <property type="match status" value="2"/>
</dbReference>
<keyword evidence="11 17" id="KW-0472">Membrane</keyword>
<feature type="domain" description="TIR" evidence="19">
    <location>
        <begin position="650"/>
        <end position="791"/>
    </location>
</feature>
<evidence type="ECO:0000256" key="10">
    <source>
        <dbReference type="ARBA" id="ARBA00023027"/>
    </source>
</evidence>
<keyword evidence="5 17" id="KW-0812">Transmembrane</keyword>
<keyword evidence="10" id="KW-0520">NAD</keyword>
<dbReference type="Gene3D" id="3.40.50.10140">
    <property type="entry name" value="Toll/interleukin-1 receptor homology (TIR) domain"/>
    <property type="match status" value="1"/>
</dbReference>
<keyword evidence="13" id="KW-0325">Glycoprotein</keyword>
<evidence type="ECO:0000256" key="5">
    <source>
        <dbReference type="ARBA" id="ARBA00022692"/>
    </source>
</evidence>
<dbReference type="Pfam" id="PF01582">
    <property type="entry name" value="TIR"/>
    <property type="match status" value="1"/>
</dbReference>
<reference evidence="20" key="3">
    <citation type="submission" date="2025-09" db="UniProtKB">
        <authorList>
            <consortium name="Ensembl"/>
        </authorList>
    </citation>
    <scope>IDENTIFICATION</scope>
</reference>
<feature type="disulfide bond" evidence="16">
    <location>
        <begin position="356"/>
        <end position="385"/>
    </location>
</feature>
<evidence type="ECO:0000256" key="17">
    <source>
        <dbReference type="SAM" id="Phobius"/>
    </source>
</evidence>
<dbReference type="Proteomes" id="UP000018468">
    <property type="component" value="Linkage group LG8"/>
</dbReference>
<dbReference type="PROSITE" id="PS50104">
    <property type="entry name" value="TIR"/>
    <property type="match status" value="1"/>
</dbReference>
<evidence type="ECO:0000256" key="12">
    <source>
        <dbReference type="ARBA" id="ARBA00023170"/>
    </source>
</evidence>